<protein>
    <submittedName>
        <fullName evidence="2">Uncharacterized protein</fullName>
    </submittedName>
</protein>
<dbReference type="AlphaFoldDB" id="A0A2T2NCY6"/>
<accession>A0A2T2NCY6</accession>
<keyword evidence="3" id="KW-1185">Reference proteome</keyword>
<feature type="compositionally biased region" description="Basic and acidic residues" evidence="1">
    <location>
        <begin position="133"/>
        <end position="153"/>
    </location>
</feature>
<feature type="compositionally biased region" description="Polar residues" evidence="1">
    <location>
        <begin position="178"/>
        <end position="193"/>
    </location>
</feature>
<evidence type="ECO:0000313" key="3">
    <source>
        <dbReference type="Proteomes" id="UP000240883"/>
    </source>
</evidence>
<sequence>MTSPTLEAPKKRAVQNTVELSEQAWRARQDVVRALGVSSADQDTLNHTTKMARFGDRNCAHLSQEDFTFEDLDAAYSLSDDEHVDTLVKTIVPTEHNRSESVAPSVVPDRGIPEPEPETPTLPSRSETILETAKQEPPKDIEKPSRNSDDSPKHKQGSSRVHESSLGKAAVSPKETPTIPQTRQLRSQPTSYRNRVPHHTLYLNHVIRQHQPHF</sequence>
<gene>
    <name evidence="2" type="ORF">BS50DRAFT_591463</name>
</gene>
<feature type="region of interest" description="Disordered" evidence="1">
    <location>
        <begin position="95"/>
        <end position="195"/>
    </location>
</feature>
<organism evidence="2 3">
    <name type="scientific">Corynespora cassiicola Philippines</name>
    <dbReference type="NCBI Taxonomy" id="1448308"/>
    <lineage>
        <taxon>Eukaryota</taxon>
        <taxon>Fungi</taxon>
        <taxon>Dikarya</taxon>
        <taxon>Ascomycota</taxon>
        <taxon>Pezizomycotina</taxon>
        <taxon>Dothideomycetes</taxon>
        <taxon>Pleosporomycetidae</taxon>
        <taxon>Pleosporales</taxon>
        <taxon>Corynesporascaceae</taxon>
        <taxon>Corynespora</taxon>
    </lineage>
</organism>
<evidence type="ECO:0000256" key="1">
    <source>
        <dbReference type="SAM" id="MobiDB-lite"/>
    </source>
</evidence>
<evidence type="ECO:0000313" key="2">
    <source>
        <dbReference type="EMBL" id="PSN63293.1"/>
    </source>
</evidence>
<dbReference type="Proteomes" id="UP000240883">
    <property type="component" value="Unassembled WGS sequence"/>
</dbReference>
<name>A0A2T2NCY6_CORCC</name>
<reference evidence="2 3" key="1">
    <citation type="journal article" date="2018" name="Front. Microbiol.">
        <title>Genome-Wide Analysis of Corynespora cassiicola Leaf Fall Disease Putative Effectors.</title>
        <authorList>
            <person name="Lopez D."/>
            <person name="Ribeiro S."/>
            <person name="Label P."/>
            <person name="Fumanal B."/>
            <person name="Venisse J.S."/>
            <person name="Kohler A."/>
            <person name="de Oliveira R.R."/>
            <person name="Labutti K."/>
            <person name="Lipzen A."/>
            <person name="Lail K."/>
            <person name="Bauer D."/>
            <person name="Ohm R.A."/>
            <person name="Barry K.W."/>
            <person name="Spatafora J."/>
            <person name="Grigoriev I.V."/>
            <person name="Martin F.M."/>
            <person name="Pujade-Renaud V."/>
        </authorList>
    </citation>
    <scope>NUCLEOTIDE SEQUENCE [LARGE SCALE GENOMIC DNA]</scope>
    <source>
        <strain evidence="2 3">Philippines</strain>
    </source>
</reference>
<proteinExistence type="predicted"/>
<dbReference type="EMBL" id="KZ678140">
    <property type="protein sequence ID" value="PSN63293.1"/>
    <property type="molecule type" value="Genomic_DNA"/>
</dbReference>